<dbReference type="InterPro" id="IPR001204">
    <property type="entry name" value="Phos_transporter"/>
</dbReference>
<dbReference type="AlphaFoldDB" id="A0A1X9SNE4"/>
<keyword evidence="3 6" id="KW-0812">Transmembrane</keyword>
<feature type="transmembrane region" description="Helical" evidence="6">
    <location>
        <begin position="7"/>
        <end position="27"/>
    </location>
</feature>
<gene>
    <name evidence="7" type="ORF">CLAN_1030</name>
</gene>
<dbReference type="PANTHER" id="PTHR11101:SF80">
    <property type="entry name" value="PHOSPHATE TRANSPORTER"/>
    <property type="match status" value="1"/>
</dbReference>
<name>A0A1X9SNE4_9BACT</name>
<dbReference type="EMBL" id="CP015578">
    <property type="protein sequence ID" value="ARQ97767.1"/>
    <property type="molecule type" value="Genomic_DNA"/>
</dbReference>
<evidence type="ECO:0000256" key="6">
    <source>
        <dbReference type="RuleBase" id="RU363058"/>
    </source>
</evidence>
<comment type="subcellular location">
    <subcellularLocation>
        <location evidence="1 6">Membrane</location>
        <topology evidence="1 6">Multi-pass membrane protein</topology>
    </subcellularLocation>
</comment>
<accession>A0A1X9SNE4</accession>
<dbReference type="KEGG" id="clx:CLAN_1030"/>
<keyword evidence="2 6" id="KW-0813">Transport</keyword>
<keyword evidence="5 6" id="KW-0472">Membrane</keyword>
<feature type="transmembrane region" description="Helical" evidence="6">
    <location>
        <begin position="172"/>
        <end position="196"/>
    </location>
</feature>
<reference evidence="8" key="1">
    <citation type="journal article" date="2017" name="Genome Biol. Evol.">
        <title>Comparative Genomic Analysis Identifies a Campylobacter Clade Deficient in Selenium Metabolism.</title>
        <authorList>
            <person name="Miller W.G."/>
            <person name="Yee E."/>
            <person name="Lopes B.S."/>
            <person name="Chapman M.H."/>
            <person name="Huynh S."/>
            <person name="Bono J.L."/>
            <person name="Parker C.T."/>
            <person name="Strachan N.J.C."/>
            <person name="Forbes K.J."/>
        </authorList>
    </citation>
    <scope>NUCLEOTIDE SEQUENCE [LARGE SCALE GENOMIC DNA]</scope>
    <source>
        <strain evidence="8">NCTC 13004</strain>
    </source>
</reference>
<dbReference type="GO" id="GO:0005315">
    <property type="term" value="F:phosphate transmembrane transporter activity"/>
    <property type="evidence" value="ECO:0007669"/>
    <property type="project" value="InterPro"/>
</dbReference>
<feature type="transmembrane region" description="Helical" evidence="6">
    <location>
        <begin position="72"/>
        <end position="91"/>
    </location>
</feature>
<sequence>MSRDNVFAATLFAISLVVFFLWGYGYIDGHHLLLFILASVFGLFMAFNIGGNDVANAFGTSVGAKTLTIKQALIIAAVFELSGAVFAGAEVTNTIRSGIVILPNNGDINPMIFAAVMLSALMSAGIWLFIATKKGLPVSTTHAIVGGIVGSALMMGYIYYNNGNTLEMVKWSSIGSIVLSWVISPVMGGVIAYIVFGYIKTKIITPSAELQAQIKAIKAQKRSFKENYISELSNKSEAEQIQELRNIAISDDEEGVSSSPFRERMKEYKKEEKLIDAIRYMRLHIPILAAITAMIISSTLLFKGLKHMNLNFSTIETIWILCVIGTVAYLVSFSIVNMMKKDNPQKGINRIFGWFQIFTASAFAFSHGANDIANAIGPFAAVLDVLKSSSINSTATIPTVAMVTFGVALVVGLWFLGKEVITTVGSKLTEILPTTGFSAELSASIVILIATKMGLPISSTHVLIGAVLGIGLYNRNANWGMLKPIGLAWIITLPVAMIGSAIGFVIITKILGF</sequence>
<dbReference type="PANTHER" id="PTHR11101">
    <property type="entry name" value="PHOSPHATE TRANSPORTER"/>
    <property type="match status" value="1"/>
</dbReference>
<dbReference type="GO" id="GO:0016020">
    <property type="term" value="C:membrane"/>
    <property type="evidence" value="ECO:0007669"/>
    <property type="project" value="UniProtKB-SubCell"/>
</dbReference>
<dbReference type="GeneID" id="46921501"/>
<evidence type="ECO:0000256" key="3">
    <source>
        <dbReference type="ARBA" id="ARBA00022692"/>
    </source>
</evidence>
<feature type="transmembrane region" description="Helical" evidence="6">
    <location>
        <begin position="428"/>
        <end position="449"/>
    </location>
</feature>
<evidence type="ECO:0000256" key="5">
    <source>
        <dbReference type="ARBA" id="ARBA00023136"/>
    </source>
</evidence>
<feature type="transmembrane region" description="Helical" evidence="6">
    <location>
        <begin position="485"/>
        <end position="507"/>
    </location>
</feature>
<evidence type="ECO:0000256" key="1">
    <source>
        <dbReference type="ARBA" id="ARBA00004141"/>
    </source>
</evidence>
<evidence type="ECO:0000256" key="4">
    <source>
        <dbReference type="ARBA" id="ARBA00022989"/>
    </source>
</evidence>
<evidence type="ECO:0000313" key="7">
    <source>
        <dbReference type="EMBL" id="ARQ97767.1"/>
    </source>
</evidence>
<evidence type="ECO:0000313" key="8">
    <source>
        <dbReference type="Proteomes" id="UP000202031"/>
    </source>
</evidence>
<proteinExistence type="inferred from homology"/>
<feature type="transmembrane region" description="Helical" evidence="6">
    <location>
        <begin position="455"/>
        <end position="473"/>
    </location>
</feature>
<dbReference type="Proteomes" id="UP000202031">
    <property type="component" value="Chromosome"/>
</dbReference>
<dbReference type="GO" id="GO:0035435">
    <property type="term" value="P:phosphate ion transmembrane transport"/>
    <property type="evidence" value="ECO:0007669"/>
    <property type="project" value="TreeGrafter"/>
</dbReference>
<dbReference type="Pfam" id="PF01384">
    <property type="entry name" value="PHO4"/>
    <property type="match status" value="1"/>
</dbReference>
<organism evidence="7 8">
    <name type="scientific">Campylobacter lanienae NCTC 13004</name>
    <dbReference type="NCBI Taxonomy" id="1031753"/>
    <lineage>
        <taxon>Bacteria</taxon>
        <taxon>Pseudomonadati</taxon>
        <taxon>Campylobacterota</taxon>
        <taxon>Epsilonproteobacteria</taxon>
        <taxon>Campylobacterales</taxon>
        <taxon>Campylobacteraceae</taxon>
        <taxon>Campylobacter</taxon>
    </lineage>
</organism>
<feature type="transmembrane region" description="Helical" evidence="6">
    <location>
        <begin position="395"/>
        <end position="416"/>
    </location>
</feature>
<keyword evidence="6" id="KW-0592">Phosphate transport</keyword>
<dbReference type="RefSeq" id="WP_100590757.1">
    <property type="nucleotide sequence ID" value="NZ_CP015578.1"/>
</dbReference>
<protein>
    <recommendedName>
        <fullName evidence="6">Phosphate transporter</fullName>
    </recommendedName>
</protein>
<feature type="transmembrane region" description="Helical" evidence="6">
    <location>
        <begin position="33"/>
        <end position="51"/>
    </location>
</feature>
<evidence type="ECO:0000256" key="2">
    <source>
        <dbReference type="ARBA" id="ARBA00022448"/>
    </source>
</evidence>
<feature type="transmembrane region" description="Helical" evidence="6">
    <location>
        <begin position="142"/>
        <end position="160"/>
    </location>
</feature>
<feature type="transmembrane region" description="Helical" evidence="6">
    <location>
        <begin position="111"/>
        <end position="130"/>
    </location>
</feature>
<feature type="transmembrane region" description="Helical" evidence="6">
    <location>
        <begin position="317"/>
        <end position="339"/>
    </location>
</feature>
<comment type="similarity">
    <text evidence="6">Belongs to the inorganic phosphate transporter (PiT) (TC 2.A.20) family.</text>
</comment>
<feature type="transmembrane region" description="Helical" evidence="6">
    <location>
        <begin position="283"/>
        <end position="305"/>
    </location>
</feature>
<feature type="transmembrane region" description="Helical" evidence="6">
    <location>
        <begin position="351"/>
        <end position="369"/>
    </location>
</feature>
<keyword evidence="4 6" id="KW-1133">Transmembrane helix</keyword>